<proteinExistence type="predicted"/>
<dbReference type="SUPFAM" id="SSF53335">
    <property type="entry name" value="S-adenosyl-L-methionine-dependent methyltransferases"/>
    <property type="match status" value="1"/>
</dbReference>
<evidence type="ECO:0008006" key="3">
    <source>
        <dbReference type="Google" id="ProtNLM"/>
    </source>
</evidence>
<dbReference type="EMBL" id="UINC01016717">
    <property type="protein sequence ID" value="SVA69401.1"/>
    <property type="molecule type" value="Genomic_DNA"/>
</dbReference>
<evidence type="ECO:0000313" key="2">
    <source>
        <dbReference type="EMBL" id="SVA69401.1"/>
    </source>
</evidence>
<feature type="non-terminal residue" evidence="2">
    <location>
        <position position="1"/>
    </location>
</feature>
<dbReference type="GO" id="GO:0006596">
    <property type="term" value="P:polyamine biosynthetic process"/>
    <property type="evidence" value="ECO:0007669"/>
    <property type="project" value="UniProtKB-KW"/>
</dbReference>
<dbReference type="AlphaFoldDB" id="A0A381XYA3"/>
<dbReference type="PANTHER" id="PTHR43317:SF1">
    <property type="entry name" value="THERMOSPERMINE SYNTHASE ACAULIS5"/>
    <property type="match status" value="1"/>
</dbReference>
<reference evidence="2" key="1">
    <citation type="submission" date="2018-05" db="EMBL/GenBank/DDBJ databases">
        <authorList>
            <person name="Lanie J.A."/>
            <person name="Ng W.-L."/>
            <person name="Kazmierczak K.M."/>
            <person name="Andrzejewski T.M."/>
            <person name="Davidsen T.M."/>
            <person name="Wayne K.J."/>
            <person name="Tettelin H."/>
            <person name="Glass J.I."/>
            <person name="Rusch D."/>
            <person name="Podicherti R."/>
            <person name="Tsui H.-C.T."/>
            <person name="Winkler M.E."/>
        </authorList>
    </citation>
    <scope>NUCLEOTIDE SEQUENCE</scope>
</reference>
<keyword evidence="1" id="KW-0620">Polyamine biosynthesis</keyword>
<accession>A0A381XYA3</accession>
<gene>
    <name evidence="2" type="ORF">METZ01_LOCUS122255</name>
</gene>
<dbReference type="CDD" id="cd02440">
    <property type="entry name" value="AdoMet_MTases"/>
    <property type="match status" value="1"/>
</dbReference>
<sequence length="283" mass="31818">EPNPAETIYQHRNYYGIYRVVSQPLKQDKFPNLSEEERYDLGQRQLVHGSTVHGSQVLHPISRRSPTSYYHRAGPLWDVLGDAKKARNVAVIGLGVGTCATYFQEGESLTFYELDPAIVNIAQNLFTYLADCPAKVEIVEGDARLQLEQAPDHSYDIILVDAFSSDAIPTHLLTREALSLYDKKLAPGGALVFHISSRYYDLAVVLKSTTAERWEALAKKSNEVLEPFQDDAIYCVLHRKGDDVSALRAAGWLSLEGYPNECAPWSDDYINTLLPLYLMLRPQ</sequence>
<dbReference type="NCBIfam" id="NF037959">
    <property type="entry name" value="MFS_SpdSyn"/>
    <property type="match status" value="1"/>
</dbReference>
<evidence type="ECO:0000256" key="1">
    <source>
        <dbReference type="ARBA" id="ARBA00023115"/>
    </source>
</evidence>
<protein>
    <recommendedName>
        <fullName evidence="3">PABS domain-containing protein</fullName>
    </recommendedName>
</protein>
<dbReference type="Gene3D" id="3.40.50.150">
    <property type="entry name" value="Vaccinia Virus protein VP39"/>
    <property type="match status" value="1"/>
</dbReference>
<organism evidence="2">
    <name type="scientific">marine metagenome</name>
    <dbReference type="NCBI Taxonomy" id="408172"/>
    <lineage>
        <taxon>unclassified sequences</taxon>
        <taxon>metagenomes</taxon>
        <taxon>ecological metagenomes</taxon>
    </lineage>
</organism>
<name>A0A381XYA3_9ZZZZ</name>
<dbReference type="PANTHER" id="PTHR43317">
    <property type="entry name" value="THERMOSPERMINE SYNTHASE ACAULIS5"/>
    <property type="match status" value="1"/>
</dbReference>
<dbReference type="InterPro" id="IPR029063">
    <property type="entry name" value="SAM-dependent_MTases_sf"/>
</dbReference>